<feature type="domain" description="FAD-binding" evidence="4">
    <location>
        <begin position="304"/>
        <end position="374"/>
    </location>
</feature>
<comment type="caution">
    <text evidence="5">The sequence shown here is derived from an EMBL/GenBank/DDBJ whole genome shotgun (WGS) entry which is preliminary data.</text>
</comment>
<dbReference type="InterPro" id="IPR002938">
    <property type="entry name" value="FAD-bd"/>
</dbReference>
<dbReference type="PANTHER" id="PTHR46720:SF3">
    <property type="entry name" value="FAD-BINDING DOMAIN-CONTAINING PROTEIN-RELATED"/>
    <property type="match status" value="1"/>
</dbReference>
<evidence type="ECO:0000256" key="1">
    <source>
        <dbReference type="ARBA" id="ARBA00022630"/>
    </source>
</evidence>
<protein>
    <recommendedName>
        <fullName evidence="4">FAD-binding domain-containing protein</fullName>
    </recommendedName>
</protein>
<accession>A0A8H7XMU6</accession>
<dbReference type="Pfam" id="PF01494">
    <property type="entry name" value="FAD_binding_3"/>
    <property type="match status" value="1"/>
</dbReference>
<evidence type="ECO:0000313" key="5">
    <source>
        <dbReference type="EMBL" id="KAG5163538.1"/>
    </source>
</evidence>
<name>A0A8H7XMU6_PSICU</name>
<dbReference type="GO" id="GO:0044550">
    <property type="term" value="P:secondary metabolite biosynthetic process"/>
    <property type="evidence" value="ECO:0007669"/>
    <property type="project" value="TreeGrafter"/>
</dbReference>
<reference evidence="5" key="1">
    <citation type="submission" date="2021-02" db="EMBL/GenBank/DDBJ databases">
        <title>Psilocybe cubensis genome.</title>
        <authorList>
            <person name="Mckernan K.J."/>
            <person name="Crawford S."/>
            <person name="Trippe A."/>
            <person name="Kane L.T."/>
            <person name="Mclaughlin S."/>
        </authorList>
    </citation>
    <scope>NUCLEOTIDE SEQUENCE [LARGE SCALE GENOMIC DNA]</scope>
    <source>
        <strain evidence="5">MGC-MH-2018</strain>
    </source>
</reference>
<evidence type="ECO:0000256" key="2">
    <source>
        <dbReference type="ARBA" id="ARBA00022827"/>
    </source>
</evidence>
<dbReference type="GO" id="GO:0016491">
    <property type="term" value="F:oxidoreductase activity"/>
    <property type="evidence" value="ECO:0007669"/>
    <property type="project" value="UniProtKB-KW"/>
</dbReference>
<dbReference type="AlphaFoldDB" id="A0A8H7XMU6"/>
<keyword evidence="1" id="KW-0285">Flavoprotein</keyword>
<dbReference type="Gene3D" id="3.50.50.60">
    <property type="entry name" value="FAD/NAD(P)-binding domain"/>
    <property type="match status" value="1"/>
</dbReference>
<dbReference type="InterPro" id="IPR036188">
    <property type="entry name" value="FAD/NAD-bd_sf"/>
</dbReference>
<sequence>MPVRMDEYFRFPTGAGIGGLTLSAAFKAMGLDQKLEINIYEASSQISEIGAGIGFWPRAWSIFQNLGLEEDLSKIVERPPNLDNPQTVFHVRKADQSEGLNIREIVSIGGTTWMHRASLQDVLVKNSNSPIHLSHRLVSVDESDSEVTLHFENGKMAKCDFVVGMDGIKSAVRKHLLTKRGLPKSPSMEPVCSGYVTYRALISKEALRKIFPGHRALDTFVIYSGKWRHFVSYPLSANGMINFAALTADLSTEGAAYDGPTIVPCPLEEIEALFTKWEDEVKAMVALIEKPTRWVIRTVPPMDCYGLGRVVIGGDAAHATTPFLGNGAGRAVEDAYILANLFSEGLHGTGNISLPKISEIYSAICCPAGNRLIEQSRRAGRILEMVPPDFQTAEEGDAIIPPEKLFHHFGLYETELGTLKKGQAEEDKERALQMLRDLH</sequence>
<keyword evidence="2" id="KW-0274">FAD</keyword>
<dbReference type="SUPFAM" id="SSF51905">
    <property type="entry name" value="FAD/NAD(P)-binding domain"/>
    <property type="match status" value="1"/>
</dbReference>
<proteinExistence type="predicted"/>
<dbReference type="PRINTS" id="PR00420">
    <property type="entry name" value="RNGMNOXGNASE"/>
</dbReference>
<evidence type="ECO:0000259" key="4">
    <source>
        <dbReference type="Pfam" id="PF01494"/>
    </source>
</evidence>
<organism evidence="5">
    <name type="scientific">Psilocybe cubensis</name>
    <name type="common">Psychedelic mushroom</name>
    <name type="synonym">Stropharia cubensis</name>
    <dbReference type="NCBI Taxonomy" id="181762"/>
    <lineage>
        <taxon>Eukaryota</taxon>
        <taxon>Fungi</taxon>
        <taxon>Dikarya</taxon>
        <taxon>Basidiomycota</taxon>
        <taxon>Agaricomycotina</taxon>
        <taxon>Agaricomycetes</taxon>
        <taxon>Agaricomycetidae</taxon>
        <taxon>Agaricales</taxon>
        <taxon>Agaricineae</taxon>
        <taxon>Strophariaceae</taxon>
        <taxon>Psilocybe</taxon>
    </lineage>
</organism>
<evidence type="ECO:0000256" key="3">
    <source>
        <dbReference type="ARBA" id="ARBA00023002"/>
    </source>
</evidence>
<dbReference type="OrthoDB" id="417877at2759"/>
<dbReference type="SUPFAM" id="SSF54373">
    <property type="entry name" value="FAD-linked reductases, C-terminal domain"/>
    <property type="match status" value="1"/>
</dbReference>
<keyword evidence="3" id="KW-0560">Oxidoreductase</keyword>
<gene>
    <name evidence="5" type="ORF">JR316_011316</name>
</gene>
<dbReference type="EMBL" id="JAFIQS010000014">
    <property type="protein sequence ID" value="KAG5163538.1"/>
    <property type="molecule type" value="Genomic_DNA"/>
</dbReference>
<dbReference type="PANTHER" id="PTHR46720">
    <property type="entry name" value="HYDROXYLASE, PUTATIVE (AFU_ORTHOLOGUE AFUA_3G01460)-RELATED"/>
    <property type="match status" value="1"/>
</dbReference>
<dbReference type="GO" id="GO:0071949">
    <property type="term" value="F:FAD binding"/>
    <property type="evidence" value="ECO:0007669"/>
    <property type="project" value="InterPro"/>
</dbReference>
<dbReference type="InterPro" id="IPR051104">
    <property type="entry name" value="FAD_monoxygenase"/>
</dbReference>